<dbReference type="PROSITE" id="PS50893">
    <property type="entry name" value="ABC_TRANSPORTER_2"/>
    <property type="match status" value="1"/>
</dbReference>
<dbReference type="Proteomes" id="UP000276170">
    <property type="component" value="Unassembled WGS sequence"/>
</dbReference>
<evidence type="ECO:0000256" key="7">
    <source>
        <dbReference type="ARBA" id="ARBA00023136"/>
    </source>
</evidence>
<dbReference type="InterPro" id="IPR003439">
    <property type="entry name" value="ABC_transporter-like_ATP-bd"/>
</dbReference>
<keyword evidence="4 9" id="KW-0067">ATP-binding</keyword>
<keyword evidence="3" id="KW-0547">Nucleotide-binding</keyword>
<dbReference type="InterPro" id="IPR003593">
    <property type="entry name" value="AAA+_ATPase"/>
</dbReference>
<organism evidence="9 10">
    <name type="scientific">Candidatus Termititenax spirochaetophilus</name>
    <dbReference type="NCBI Taxonomy" id="2218522"/>
    <lineage>
        <taxon>Bacteria</taxon>
        <taxon>Bacillati</taxon>
        <taxon>Candidatus Margulisiibacteriota</taxon>
        <taxon>Candidatus Termititenacia</taxon>
        <taxon>Candidatus Termititenacales</taxon>
        <taxon>Candidatus Termititenacaceae</taxon>
        <taxon>Candidatus Termititenax</taxon>
    </lineage>
</organism>
<keyword evidence="6" id="KW-0029">Amino-acid transport</keyword>
<dbReference type="AlphaFoldDB" id="A0A388T721"/>
<dbReference type="InterPro" id="IPR027417">
    <property type="entry name" value="P-loop_NTPase"/>
</dbReference>
<evidence type="ECO:0000256" key="4">
    <source>
        <dbReference type="ARBA" id="ARBA00022840"/>
    </source>
</evidence>
<dbReference type="Gene3D" id="3.40.50.300">
    <property type="entry name" value="P-loop containing nucleotide triphosphate hydrolases"/>
    <property type="match status" value="1"/>
</dbReference>
<dbReference type="InterPro" id="IPR017871">
    <property type="entry name" value="ABC_transporter-like_CS"/>
</dbReference>
<protein>
    <submittedName>
        <fullName evidence="9">Methionine transport system ATP-binding protein</fullName>
    </submittedName>
</protein>
<reference evidence="9 10" key="1">
    <citation type="journal article" date="2019" name="ISME J.">
        <title>Genome analyses of uncultured TG2/ZB3 bacteria in 'Margulisbacteria' specifically attached to ectosymbiotic spirochetes of protists in the termite gut.</title>
        <authorList>
            <person name="Utami Y.D."/>
            <person name="Kuwahara H."/>
            <person name="Igai K."/>
            <person name="Murakami T."/>
            <person name="Sugaya K."/>
            <person name="Morikawa T."/>
            <person name="Nagura Y."/>
            <person name="Yuki M."/>
            <person name="Deevong P."/>
            <person name="Inoue T."/>
            <person name="Kihara K."/>
            <person name="Lo N."/>
            <person name="Yamada A."/>
            <person name="Ohkuma M."/>
            <person name="Hongoh Y."/>
        </authorList>
    </citation>
    <scope>NUCLEOTIDE SEQUENCE [LARGE SCALE GENOMIC DNA]</scope>
    <source>
        <strain evidence="9">HsPyr-01</strain>
    </source>
</reference>
<keyword evidence="10" id="KW-1185">Reference proteome</keyword>
<comment type="caution">
    <text evidence="9">The sequence shown here is derived from an EMBL/GenBank/DDBJ whole genome shotgun (WGS) entry which is preliminary data.</text>
</comment>
<dbReference type="PANTHER" id="PTHR43166">
    <property type="entry name" value="AMINO ACID IMPORT ATP-BINDING PROTEIN"/>
    <property type="match status" value="1"/>
</dbReference>
<keyword evidence="5" id="KW-1278">Translocase</keyword>
<evidence type="ECO:0000256" key="6">
    <source>
        <dbReference type="ARBA" id="ARBA00022970"/>
    </source>
</evidence>
<dbReference type="GO" id="GO:0006865">
    <property type="term" value="P:amino acid transport"/>
    <property type="evidence" value="ECO:0007669"/>
    <property type="project" value="UniProtKB-KW"/>
</dbReference>
<dbReference type="SUPFAM" id="SSF52540">
    <property type="entry name" value="P-loop containing nucleoside triphosphate hydrolases"/>
    <property type="match status" value="1"/>
</dbReference>
<evidence type="ECO:0000313" key="10">
    <source>
        <dbReference type="Proteomes" id="UP000276170"/>
    </source>
</evidence>
<name>A0A388T721_9BACT</name>
<dbReference type="GO" id="GO:0005524">
    <property type="term" value="F:ATP binding"/>
    <property type="evidence" value="ECO:0007669"/>
    <property type="project" value="UniProtKB-KW"/>
</dbReference>
<feature type="domain" description="ABC transporter" evidence="8">
    <location>
        <begin position="2"/>
        <end position="237"/>
    </location>
</feature>
<evidence type="ECO:0000256" key="3">
    <source>
        <dbReference type="ARBA" id="ARBA00022741"/>
    </source>
</evidence>
<evidence type="ECO:0000256" key="5">
    <source>
        <dbReference type="ARBA" id="ARBA00022967"/>
    </source>
</evidence>
<keyword evidence="1" id="KW-0813">Transport</keyword>
<accession>A0A388T721</accession>
<gene>
    <name evidence="9" type="primary">metN</name>
    <name evidence="9" type="ORF">HP1_054</name>
</gene>
<dbReference type="EMBL" id="BGZM01000005">
    <property type="protein sequence ID" value="GBR72323.1"/>
    <property type="molecule type" value="Genomic_DNA"/>
</dbReference>
<dbReference type="InterPro" id="IPR050086">
    <property type="entry name" value="MetN_ABC_transporter-like"/>
</dbReference>
<keyword evidence="7" id="KW-0472">Membrane</keyword>
<evidence type="ECO:0000256" key="2">
    <source>
        <dbReference type="ARBA" id="ARBA00022475"/>
    </source>
</evidence>
<keyword evidence="2" id="KW-1003">Cell membrane</keyword>
<sequence length="237" mass="26188">MIRLNKVTKHYADLTVVNQLDLAVESGSISGIIGRSGAGKSTILRLMNLLEKPDAGEIYFNGRRVDVLSGQELLQEQRKMGMIFQNFNLFSSRNVEDNISYPLEIAGLPKRQIKERVGELLDLVQISDKRTARLRELSGGQKQRVAIARALAANPQVLFCDEATSALDPQTTRSILTLIKSLQERLKLTVILVTHQMEVVRSICSRVAVLDGGRIAVTGSVDAVFASPSVKEFFHAE</sequence>
<evidence type="ECO:0000256" key="1">
    <source>
        <dbReference type="ARBA" id="ARBA00022448"/>
    </source>
</evidence>
<evidence type="ECO:0000259" key="8">
    <source>
        <dbReference type="PROSITE" id="PS50893"/>
    </source>
</evidence>
<dbReference type="SMART" id="SM00382">
    <property type="entry name" value="AAA"/>
    <property type="match status" value="1"/>
</dbReference>
<proteinExistence type="predicted"/>
<dbReference type="PROSITE" id="PS00211">
    <property type="entry name" value="ABC_TRANSPORTER_1"/>
    <property type="match status" value="1"/>
</dbReference>
<dbReference type="Pfam" id="PF00005">
    <property type="entry name" value="ABC_tran"/>
    <property type="match status" value="1"/>
</dbReference>
<dbReference type="PANTHER" id="PTHR43166:SF30">
    <property type="entry name" value="METHIONINE IMPORT ATP-BINDING PROTEIN METN"/>
    <property type="match status" value="1"/>
</dbReference>
<dbReference type="GO" id="GO:0016887">
    <property type="term" value="F:ATP hydrolysis activity"/>
    <property type="evidence" value="ECO:0007669"/>
    <property type="project" value="InterPro"/>
</dbReference>
<evidence type="ECO:0000313" key="9">
    <source>
        <dbReference type="EMBL" id="GBR72323.1"/>
    </source>
</evidence>